<evidence type="ECO:0000313" key="1">
    <source>
        <dbReference type="EMBL" id="KAG0562179.1"/>
    </source>
</evidence>
<dbReference type="Pfam" id="PF16062">
    <property type="entry name" value="MavL-like"/>
    <property type="match status" value="1"/>
</dbReference>
<proteinExistence type="predicted"/>
<reference evidence="1" key="1">
    <citation type="submission" date="2020-06" db="EMBL/GenBank/DDBJ databases">
        <title>WGS assembly of Ceratodon purpureus strain R40.</title>
        <authorList>
            <person name="Carey S.B."/>
            <person name="Jenkins J."/>
            <person name="Shu S."/>
            <person name="Lovell J.T."/>
            <person name="Sreedasyam A."/>
            <person name="Maumus F."/>
            <person name="Tiley G.P."/>
            <person name="Fernandez-Pozo N."/>
            <person name="Barry K."/>
            <person name="Chen C."/>
            <person name="Wang M."/>
            <person name="Lipzen A."/>
            <person name="Daum C."/>
            <person name="Saski C.A."/>
            <person name="Payton A.C."/>
            <person name="Mcbreen J.C."/>
            <person name="Conrad R.E."/>
            <person name="Kollar L.M."/>
            <person name="Olsson S."/>
            <person name="Huttunen S."/>
            <person name="Landis J.B."/>
            <person name="Wickett N.J."/>
            <person name="Johnson M.G."/>
            <person name="Rensing S.A."/>
            <person name="Grimwood J."/>
            <person name="Schmutz J."/>
            <person name="Mcdaniel S.F."/>
        </authorList>
    </citation>
    <scope>NUCLEOTIDE SEQUENCE</scope>
    <source>
        <strain evidence="1">R40</strain>
    </source>
</reference>
<dbReference type="InterPro" id="IPR032063">
    <property type="entry name" value="MavL-like"/>
</dbReference>
<dbReference type="EMBL" id="CM026430">
    <property type="protein sequence ID" value="KAG0562179.1"/>
    <property type="molecule type" value="Genomic_DNA"/>
</dbReference>
<accession>A0A8T0GUZ6</accession>
<comment type="caution">
    <text evidence="1">The sequence shown here is derived from an EMBL/GenBank/DDBJ whole genome shotgun (WGS) entry which is preliminary data.</text>
</comment>
<sequence>MASISIISTLLQASGTFFERITAPTSNNLIRSIISRSPTPSETSATIVTHANATRILLHSQLLPLLEAFLAFKRKHGSNIERRLYQTMTPAALVRRLIKNRPLAFFNPSDTTLLRDKTMPPGRDWELVGTAKEGRIKLVDYLSYDEVQIGALIGVSSPTYFINSGARHNQGKLGKPGTFEAEGIIVGLVGARFENRDQMESQHMIVCKDRSRPEHGYGADGAERNPTATTKLEPFATLYSQPSPSAPRPHFPSHDEAKADISGNFHRLPNGSFFNIAAYKARIRIPIECLLVDANARAHEAGTKAYVFLVGLGLGAWLESNEQPRWLVETAAHVLQSTILPHVADIDFSWFPKHINTCAGARSGESITGAGGNQITIHFTTRSPADLLPTWNPPKLLVVSYAWDGNSFPGNEYWLGMLSASGDPAAACSSTIPELQNPWINSGLLDRQHLIQPVN</sequence>
<keyword evidence="2" id="KW-1185">Reference proteome</keyword>
<name>A0A8T0GUZ6_CERPU</name>
<evidence type="ECO:0000313" key="2">
    <source>
        <dbReference type="Proteomes" id="UP000822688"/>
    </source>
</evidence>
<protein>
    <submittedName>
        <fullName evidence="1">Uncharacterized protein</fullName>
    </submittedName>
</protein>
<dbReference type="Proteomes" id="UP000822688">
    <property type="component" value="Chromosome 9"/>
</dbReference>
<gene>
    <name evidence="1" type="ORF">KC19_9G124300</name>
</gene>
<dbReference type="AlphaFoldDB" id="A0A8T0GUZ6"/>
<organism evidence="1 2">
    <name type="scientific">Ceratodon purpureus</name>
    <name type="common">Fire moss</name>
    <name type="synonym">Dicranum purpureum</name>
    <dbReference type="NCBI Taxonomy" id="3225"/>
    <lineage>
        <taxon>Eukaryota</taxon>
        <taxon>Viridiplantae</taxon>
        <taxon>Streptophyta</taxon>
        <taxon>Embryophyta</taxon>
        <taxon>Bryophyta</taxon>
        <taxon>Bryophytina</taxon>
        <taxon>Bryopsida</taxon>
        <taxon>Dicranidae</taxon>
        <taxon>Pseudoditrichales</taxon>
        <taxon>Ditrichaceae</taxon>
        <taxon>Ceratodon</taxon>
    </lineage>
</organism>